<dbReference type="Proteomes" id="UP000190135">
    <property type="component" value="Unassembled WGS sequence"/>
</dbReference>
<organism evidence="4 5">
    <name type="scientific">Consotaella salsifontis</name>
    <dbReference type="NCBI Taxonomy" id="1365950"/>
    <lineage>
        <taxon>Bacteria</taxon>
        <taxon>Pseudomonadati</taxon>
        <taxon>Pseudomonadota</taxon>
        <taxon>Alphaproteobacteria</taxon>
        <taxon>Hyphomicrobiales</taxon>
        <taxon>Aurantimonadaceae</taxon>
        <taxon>Consotaella</taxon>
    </lineage>
</organism>
<name>A0A1T4QR63_9HYPH</name>
<dbReference type="InterPro" id="IPR029063">
    <property type="entry name" value="SAM-dependent_MTases_sf"/>
</dbReference>
<dbReference type="EMBL" id="FUXL01000005">
    <property type="protein sequence ID" value="SKA06269.1"/>
    <property type="molecule type" value="Genomic_DNA"/>
</dbReference>
<reference evidence="4 5" key="1">
    <citation type="submission" date="2017-02" db="EMBL/GenBank/DDBJ databases">
        <authorList>
            <person name="Peterson S.W."/>
        </authorList>
    </citation>
    <scope>NUCLEOTIDE SEQUENCE [LARGE SCALE GENOMIC DNA]</scope>
    <source>
        <strain evidence="4 5">USBA 369</strain>
    </source>
</reference>
<dbReference type="GO" id="GO:0032259">
    <property type="term" value="P:methylation"/>
    <property type="evidence" value="ECO:0007669"/>
    <property type="project" value="UniProtKB-KW"/>
</dbReference>
<evidence type="ECO:0000256" key="3">
    <source>
        <dbReference type="SAM" id="MobiDB-lite"/>
    </source>
</evidence>
<dbReference type="InterPro" id="IPR050078">
    <property type="entry name" value="Ribosomal_L11_MeTrfase_PrmA"/>
</dbReference>
<evidence type="ECO:0000313" key="4">
    <source>
        <dbReference type="EMBL" id="SKA06269.1"/>
    </source>
</evidence>
<keyword evidence="5" id="KW-1185">Reference proteome</keyword>
<proteinExistence type="predicted"/>
<keyword evidence="2" id="KW-0808">Transferase</keyword>
<dbReference type="STRING" id="1365950.SAMN05428963_105206"/>
<dbReference type="CDD" id="cd02440">
    <property type="entry name" value="AdoMet_MTases"/>
    <property type="match status" value="1"/>
</dbReference>
<evidence type="ECO:0000313" key="5">
    <source>
        <dbReference type="Proteomes" id="UP000190135"/>
    </source>
</evidence>
<evidence type="ECO:0000256" key="1">
    <source>
        <dbReference type="ARBA" id="ARBA00022603"/>
    </source>
</evidence>
<sequence length="244" mass="25662">MTCNSRASVSRGPGEATPSDGKGAGLTVPGARAFVLAETRLQRVPSVPEVALHLAEEAHGLWLKTEAELQSAGLAPPFWAFAWAGGQGLARFILDHPAVVAGRRVVDFASGSGLVAIAARKAGASHVTAVDIDPFCGAAILLNAEANGVSIDIAIKDPVGKMIKADILLAGDVFFDRAMSAAIIPWFDRLAGEGVQILIGDPGRAYVPVERLERLAVHRVPTSQALEDADFKATTVWRWRRGAG</sequence>
<dbReference type="GO" id="GO:0016279">
    <property type="term" value="F:protein-lysine N-methyltransferase activity"/>
    <property type="evidence" value="ECO:0007669"/>
    <property type="project" value="TreeGrafter"/>
</dbReference>
<dbReference type="Pfam" id="PF06325">
    <property type="entry name" value="PrmA"/>
    <property type="match status" value="1"/>
</dbReference>
<dbReference type="SUPFAM" id="SSF53335">
    <property type="entry name" value="S-adenosyl-L-methionine-dependent methyltransferases"/>
    <property type="match status" value="1"/>
</dbReference>
<evidence type="ECO:0000256" key="2">
    <source>
        <dbReference type="ARBA" id="ARBA00022679"/>
    </source>
</evidence>
<dbReference type="PANTHER" id="PTHR43648">
    <property type="entry name" value="ELECTRON TRANSFER FLAVOPROTEIN BETA SUBUNIT LYSINE METHYLTRANSFERASE"/>
    <property type="match status" value="1"/>
</dbReference>
<accession>A0A1T4QR63</accession>
<gene>
    <name evidence="4" type="ORF">SAMN05428963_105206</name>
</gene>
<dbReference type="AlphaFoldDB" id="A0A1T4QR63"/>
<keyword evidence="1" id="KW-0489">Methyltransferase</keyword>
<dbReference type="PANTHER" id="PTHR43648:SF1">
    <property type="entry name" value="ELECTRON TRANSFER FLAVOPROTEIN BETA SUBUNIT LYSINE METHYLTRANSFERASE"/>
    <property type="match status" value="1"/>
</dbReference>
<feature type="region of interest" description="Disordered" evidence="3">
    <location>
        <begin position="1"/>
        <end position="25"/>
    </location>
</feature>
<dbReference type="OrthoDB" id="9794615at2"/>
<dbReference type="Gene3D" id="3.40.50.150">
    <property type="entry name" value="Vaccinia Virus protein VP39"/>
    <property type="match status" value="1"/>
</dbReference>
<protein>
    <submittedName>
        <fullName evidence="4">Predicted nicotinamide N-methyase</fullName>
    </submittedName>
</protein>